<feature type="region of interest" description="Disordered" evidence="1">
    <location>
        <begin position="26"/>
        <end position="89"/>
    </location>
</feature>
<feature type="compositionally biased region" description="Polar residues" evidence="1">
    <location>
        <begin position="26"/>
        <end position="48"/>
    </location>
</feature>
<protein>
    <submittedName>
        <fullName evidence="4">Putative outer membrane protein</fullName>
    </submittedName>
</protein>
<feature type="compositionally biased region" description="Polar residues" evidence="1">
    <location>
        <begin position="56"/>
        <end position="66"/>
    </location>
</feature>
<evidence type="ECO:0000259" key="3">
    <source>
        <dbReference type="Pfam" id="PF13628"/>
    </source>
</evidence>
<keyword evidence="2" id="KW-0732">Signal</keyword>
<dbReference type="PROSITE" id="PS51257">
    <property type="entry name" value="PROKAR_LIPOPROTEIN"/>
    <property type="match status" value="1"/>
</dbReference>
<gene>
    <name evidence="4" type="ORF">ATK78_2188</name>
</gene>
<accession>A0A4R6SX66</accession>
<proteinExistence type="predicted"/>
<organism evidence="4 5">
    <name type="scientific">Pedobacter metabolipauper</name>
    <dbReference type="NCBI Taxonomy" id="425513"/>
    <lineage>
        <taxon>Bacteria</taxon>
        <taxon>Pseudomonadati</taxon>
        <taxon>Bacteroidota</taxon>
        <taxon>Sphingobacteriia</taxon>
        <taxon>Sphingobacteriales</taxon>
        <taxon>Sphingobacteriaceae</taxon>
        <taxon>Pedobacter</taxon>
    </lineage>
</organism>
<keyword evidence="5" id="KW-1185">Reference proteome</keyword>
<evidence type="ECO:0000313" key="5">
    <source>
        <dbReference type="Proteomes" id="UP000295620"/>
    </source>
</evidence>
<dbReference type="InterPro" id="IPR012347">
    <property type="entry name" value="Ferritin-like"/>
</dbReference>
<feature type="signal peptide" evidence="2">
    <location>
        <begin position="1"/>
        <end position="22"/>
    </location>
</feature>
<name>A0A4R6SX66_9SPHI</name>
<dbReference type="PANTHER" id="PTHR38593">
    <property type="entry name" value="BLR2558 PROTEIN"/>
    <property type="match status" value="1"/>
</dbReference>
<dbReference type="InterPro" id="IPR025419">
    <property type="entry name" value="DUF4142"/>
</dbReference>
<dbReference type="Pfam" id="PF13628">
    <property type="entry name" value="DUF4142"/>
    <property type="match status" value="1"/>
</dbReference>
<dbReference type="AlphaFoldDB" id="A0A4R6SX66"/>
<dbReference type="EMBL" id="SNYC01000004">
    <property type="protein sequence ID" value="TDQ10029.1"/>
    <property type="molecule type" value="Genomic_DNA"/>
</dbReference>
<reference evidence="4 5" key="1">
    <citation type="submission" date="2019-03" db="EMBL/GenBank/DDBJ databases">
        <title>Genomic Encyclopedia of Archaeal and Bacterial Type Strains, Phase II (KMG-II): from individual species to whole genera.</title>
        <authorList>
            <person name="Goeker M."/>
        </authorList>
    </citation>
    <scope>NUCLEOTIDE SEQUENCE [LARGE SCALE GENOMIC DNA]</scope>
    <source>
        <strain evidence="4 5">DSM 19035</strain>
    </source>
</reference>
<evidence type="ECO:0000256" key="2">
    <source>
        <dbReference type="SAM" id="SignalP"/>
    </source>
</evidence>
<comment type="caution">
    <text evidence="4">The sequence shown here is derived from an EMBL/GenBank/DDBJ whole genome shotgun (WGS) entry which is preliminary data.</text>
</comment>
<sequence>MNPMKTLKIYFITIAISASLCACQNTSNPSSEMKDSSAVSTTGDNASADSAVGANTAGNGSTNTVTGVKEQNAGSDLKNETNESNIDDDGAAFIKEAGLGGMMEVELGKLAQSKASSSKVKEFAAKMVTDHTRANNELKAIAEKQAILVPTEYPADQKAHITAMKTLKGAEFDKHYMDMMVNDHVKTLALFKSAMTLRDDKVKDFAAKTLPILEGHHKLAVQIKSGMK</sequence>
<feature type="domain" description="DUF4142" evidence="3">
    <location>
        <begin position="91"/>
        <end position="222"/>
    </location>
</feature>
<evidence type="ECO:0000256" key="1">
    <source>
        <dbReference type="SAM" id="MobiDB-lite"/>
    </source>
</evidence>
<dbReference type="OrthoDB" id="883203at2"/>
<feature type="chain" id="PRO_5020714822" evidence="2">
    <location>
        <begin position="23"/>
        <end position="228"/>
    </location>
</feature>
<dbReference type="PANTHER" id="PTHR38593:SF1">
    <property type="entry name" value="BLR2558 PROTEIN"/>
    <property type="match status" value="1"/>
</dbReference>
<evidence type="ECO:0000313" key="4">
    <source>
        <dbReference type="EMBL" id="TDQ10029.1"/>
    </source>
</evidence>
<dbReference type="Gene3D" id="1.20.1260.10">
    <property type="match status" value="1"/>
</dbReference>
<dbReference type="Proteomes" id="UP000295620">
    <property type="component" value="Unassembled WGS sequence"/>
</dbReference>